<dbReference type="Pfam" id="PF19650">
    <property type="entry name" value="DUF6153"/>
    <property type="match status" value="1"/>
</dbReference>
<dbReference type="RefSeq" id="WP_175337890.1">
    <property type="nucleotide sequence ID" value="NZ_CP043641.1"/>
</dbReference>
<keyword evidence="1" id="KW-0812">Transmembrane</keyword>
<evidence type="ECO:0000313" key="2">
    <source>
        <dbReference type="EMBL" id="QNE35959.1"/>
    </source>
</evidence>
<dbReference type="InterPro" id="IPR046151">
    <property type="entry name" value="DUF6153"/>
</dbReference>
<name>A0A7G6YBU4_9MICO</name>
<accession>A0A7G6YBU4</accession>
<dbReference type="AlphaFoldDB" id="A0A7G6YBU4"/>
<reference evidence="3" key="1">
    <citation type="submission" date="2019-09" db="EMBL/GenBank/DDBJ databases">
        <title>Antimicrobial potential of Antarctic Bacteria.</title>
        <authorList>
            <person name="Benaud N."/>
            <person name="Edwards R.J."/>
            <person name="Ferrari B.C."/>
        </authorList>
    </citation>
    <scope>NUCLEOTIDE SEQUENCE [LARGE SCALE GENOMIC DNA]</scope>
    <source>
        <strain evidence="3">INR9</strain>
    </source>
</reference>
<evidence type="ECO:0000256" key="1">
    <source>
        <dbReference type="SAM" id="Phobius"/>
    </source>
</evidence>
<evidence type="ECO:0000313" key="3">
    <source>
        <dbReference type="Proteomes" id="UP000515511"/>
    </source>
</evidence>
<proteinExistence type="predicted"/>
<sequence length="153" mass="15827">MLADSISMRTRTWRCVLVLLFAVAGIVTGILAMHVVSTPMGEPHGFVAVQPAVSASTVSHPDQSHPAVSSQAMSDTRAGGGCAIDGCDPMHDTTAMICTLALLAATILLIAPVLSRALLGLGSRAAPTTLARMITRRVGSSPPSLLALSIDRR</sequence>
<protein>
    <submittedName>
        <fullName evidence="2">Uncharacterized protein</fullName>
    </submittedName>
</protein>
<feature type="transmembrane region" description="Helical" evidence="1">
    <location>
        <begin position="94"/>
        <end position="114"/>
    </location>
</feature>
<feature type="transmembrane region" description="Helical" evidence="1">
    <location>
        <begin position="12"/>
        <end position="36"/>
    </location>
</feature>
<gene>
    <name evidence="2" type="ORF">F1C12_13030</name>
</gene>
<organism evidence="2 3">
    <name type="scientific">Leifsonia shinshuensis</name>
    <dbReference type="NCBI Taxonomy" id="150026"/>
    <lineage>
        <taxon>Bacteria</taxon>
        <taxon>Bacillati</taxon>
        <taxon>Actinomycetota</taxon>
        <taxon>Actinomycetes</taxon>
        <taxon>Micrococcales</taxon>
        <taxon>Microbacteriaceae</taxon>
        <taxon>Leifsonia</taxon>
    </lineage>
</organism>
<dbReference type="KEGG" id="lse:F1C12_13030"/>
<dbReference type="EMBL" id="CP043641">
    <property type="protein sequence ID" value="QNE35959.1"/>
    <property type="molecule type" value="Genomic_DNA"/>
</dbReference>
<dbReference type="Proteomes" id="UP000515511">
    <property type="component" value="Chromosome"/>
</dbReference>
<keyword evidence="1" id="KW-1133">Transmembrane helix</keyword>
<keyword evidence="1" id="KW-0472">Membrane</keyword>